<organism evidence="7 8">
    <name type="scientific">Winogradskya humida</name>
    <dbReference type="NCBI Taxonomy" id="113566"/>
    <lineage>
        <taxon>Bacteria</taxon>
        <taxon>Bacillati</taxon>
        <taxon>Actinomycetota</taxon>
        <taxon>Actinomycetes</taxon>
        <taxon>Micromonosporales</taxon>
        <taxon>Micromonosporaceae</taxon>
        <taxon>Winogradskya</taxon>
    </lineage>
</organism>
<dbReference type="InterPro" id="IPR036259">
    <property type="entry name" value="MFS_trans_sf"/>
</dbReference>
<feature type="transmembrane region" description="Helical" evidence="6">
    <location>
        <begin position="276"/>
        <end position="295"/>
    </location>
</feature>
<dbReference type="Pfam" id="PF07690">
    <property type="entry name" value="MFS_1"/>
    <property type="match status" value="1"/>
</dbReference>
<evidence type="ECO:0000256" key="4">
    <source>
        <dbReference type="ARBA" id="ARBA00022989"/>
    </source>
</evidence>
<dbReference type="PRINTS" id="PR01988">
    <property type="entry name" value="EXPORTERBACE"/>
</dbReference>
<keyword evidence="2" id="KW-1003">Cell membrane</keyword>
<dbReference type="PANTHER" id="PTHR23513:SF6">
    <property type="entry name" value="MAJOR FACILITATOR SUPERFAMILY ASSOCIATED DOMAIN-CONTAINING PROTEIN"/>
    <property type="match status" value="1"/>
</dbReference>
<sequence>MWSRGTGLFVASRNLSTLGDLAAVTALSVLVYGASGSATQVSGIFVVRVLPRLFGPVAGVLADRFDLRDVLVVCDLAAGLVFVGVAVLLPSYWLLLVMLLVAESVAMVAQPAARTWLARRVEADQRGRLTGVLTAGVALGFGVGAGIGGLSVGALEPQWALLVNALSFAVSALLVFAAGAAPVVPAGAAGAVPMVAAVPAGAVPAGAVPAGAVPAGAVPAVGMASRGFAGSRIVCIDRRLVGVAAGMVGVTFAGAIDRPAVVASYGSNGEGAEYGLLLAAISVGALVAALVAGRVQGTAVFVSSIGVQAIGHLGLALGVELGRPELGSGLTPEHGHGHGLGVAVGAALVAGVGNGAEDVTGTTLRQNGAPAAQVGTAMGDGGQRRFCG</sequence>
<keyword evidence="3 6" id="KW-0812">Transmembrane</keyword>
<keyword evidence="4 6" id="KW-1133">Transmembrane helix</keyword>
<reference evidence="7 8" key="1">
    <citation type="submission" date="2021-01" db="EMBL/GenBank/DDBJ databases">
        <title>Whole genome shotgun sequence of Actinoplanes humidus NBRC 14915.</title>
        <authorList>
            <person name="Komaki H."/>
            <person name="Tamura T."/>
        </authorList>
    </citation>
    <scope>NUCLEOTIDE SEQUENCE [LARGE SCALE GENOMIC DNA]</scope>
    <source>
        <strain evidence="7 8">NBRC 14915</strain>
    </source>
</reference>
<dbReference type="SUPFAM" id="SSF103473">
    <property type="entry name" value="MFS general substrate transporter"/>
    <property type="match status" value="1"/>
</dbReference>
<dbReference type="EMBL" id="BOMN01000127">
    <property type="protein sequence ID" value="GIE25782.1"/>
    <property type="molecule type" value="Genomic_DNA"/>
</dbReference>
<keyword evidence="5 6" id="KW-0472">Membrane</keyword>
<gene>
    <name evidence="7" type="ORF">Ahu01nite_088840</name>
</gene>
<evidence type="ECO:0000256" key="3">
    <source>
        <dbReference type="ARBA" id="ARBA00022692"/>
    </source>
</evidence>
<keyword evidence="8" id="KW-1185">Reference proteome</keyword>
<dbReference type="Gene3D" id="1.20.1250.20">
    <property type="entry name" value="MFS general substrate transporter like domains"/>
    <property type="match status" value="1"/>
</dbReference>
<comment type="subcellular location">
    <subcellularLocation>
        <location evidence="1">Cell membrane</location>
        <topology evidence="1">Multi-pass membrane protein</topology>
    </subcellularLocation>
</comment>
<name>A0ABQ4A4L2_9ACTN</name>
<protein>
    <recommendedName>
        <fullName evidence="9">MFS transporter</fullName>
    </recommendedName>
</protein>
<accession>A0ABQ4A4L2</accession>
<evidence type="ECO:0000256" key="1">
    <source>
        <dbReference type="ARBA" id="ARBA00004651"/>
    </source>
</evidence>
<evidence type="ECO:0000256" key="6">
    <source>
        <dbReference type="SAM" id="Phobius"/>
    </source>
</evidence>
<comment type="caution">
    <text evidence="7">The sequence shown here is derived from an EMBL/GenBank/DDBJ whole genome shotgun (WGS) entry which is preliminary data.</text>
</comment>
<dbReference type="InterPro" id="IPR022324">
    <property type="entry name" value="Bacilysin_exporter_BacE_put"/>
</dbReference>
<evidence type="ECO:0000256" key="2">
    <source>
        <dbReference type="ARBA" id="ARBA00022475"/>
    </source>
</evidence>
<dbReference type="PANTHER" id="PTHR23513">
    <property type="entry name" value="INTEGRAL MEMBRANE EFFLUX PROTEIN-RELATED"/>
    <property type="match status" value="1"/>
</dbReference>
<feature type="transmembrane region" description="Helical" evidence="6">
    <location>
        <begin position="159"/>
        <end position="184"/>
    </location>
</feature>
<proteinExistence type="predicted"/>
<feature type="transmembrane region" description="Helical" evidence="6">
    <location>
        <begin position="240"/>
        <end position="256"/>
    </location>
</feature>
<evidence type="ECO:0008006" key="9">
    <source>
        <dbReference type="Google" id="ProtNLM"/>
    </source>
</evidence>
<evidence type="ECO:0000313" key="7">
    <source>
        <dbReference type="EMBL" id="GIE25782.1"/>
    </source>
</evidence>
<evidence type="ECO:0000313" key="8">
    <source>
        <dbReference type="Proteomes" id="UP000603200"/>
    </source>
</evidence>
<dbReference type="Proteomes" id="UP000603200">
    <property type="component" value="Unassembled WGS sequence"/>
</dbReference>
<evidence type="ECO:0000256" key="5">
    <source>
        <dbReference type="ARBA" id="ARBA00023136"/>
    </source>
</evidence>
<feature type="transmembrane region" description="Helical" evidence="6">
    <location>
        <begin position="129"/>
        <end position="153"/>
    </location>
</feature>
<dbReference type="InterPro" id="IPR011701">
    <property type="entry name" value="MFS"/>
</dbReference>